<dbReference type="EMBL" id="JACXVP010000002">
    <property type="protein sequence ID" value="KAG5627726.1"/>
    <property type="molecule type" value="Genomic_DNA"/>
</dbReference>
<proteinExistence type="predicted"/>
<comment type="caution">
    <text evidence="2">The sequence shown here is derived from an EMBL/GenBank/DDBJ whole genome shotgun (WGS) entry which is preliminary data.</text>
</comment>
<protein>
    <submittedName>
        <fullName evidence="2">Uncharacterized protein</fullName>
    </submittedName>
</protein>
<evidence type="ECO:0000256" key="1">
    <source>
        <dbReference type="SAM" id="MobiDB-lite"/>
    </source>
</evidence>
<gene>
    <name evidence="2" type="ORF">H5410_012944</name>
</gene>
<reference evidence="2 3" key="1">
    <citation type="submission" date="2020-09" db="EMBL/GenBank/DDBJ databases">
        <title>De no assembly of potato wild relative species, Solanum commersonii.</title>
        <authorList>
            <person name="Cho K."/>
        </authorList>
    </citation>
    <scope>NUCLEOTIDE SEQUENCE [LARGE SCALE GENOMIC DNA]</scope>
    <source>
        <strain evidence="2">LZ3.2</strain>
        <tissue evidence="2">Leaf</tissue>
    </source>
</reference>
<evidence type="ECO:0000313" key="3">
    <source>
        <dbReference type="Proteomes" id="UP000824120"/>
    </source>
</evidence>
<feature type="region of interest" description="Disordered" evidence="1">
    <location>
        <begin position="1"/>
        <end position="25"/>
    </location>
</feature>
<sequence length="87" mass="9789">MESAGPDGETDSFSRSNDPRAVHGFFGDPEFRRDFYQKNSWTSISTLSMEPIGFDGQTDPFSKSNEPRAGKPPSLSIFVCYSLWIFL</sequence>
<dbReference type="Proteomes" id="UP000824120">
    <property type="component" value="Chromosome 2"/>
</dbReference>
<keyword evidence="3" id="KW-1185">Reference proteome</keyword>
<accession>A0A9J6AT35</accession>
<dbReference type="AlphaFoldDB" id="A0A9J6AT35"/>
<organism evidence="2 3">
    <name type="scientific">Solanum commersonii</name>
    <name type="common">Commerson's wild potato</name>
    <name type="synonym">Commerson's nightshade</name>
    <dbReference type="NCBI Taxonomy" id="4109"/>
    <lineage>
        <taxon>Eukaryota</taxon>
        <taxon>Viridiplantae</taxon>
        <taxon>Streptophyta</taxon>
        <taxon>Embryophyta</taxon>
        <taxon>Tracheophyta</taxon>
        <taxon>Spermatophyta</taxon>
        <taxon>Magnoliopsida</taxon>
        <taxon>eudicotyledons</taxon>
        <taxon>Gunneridae</taxon>
        <taxon>Pentapetalae</taxon>
        <taxon>asterids</taxon>
        <taxon>lamiids</taxon>
        <taxon>Solanales</taxon>
        <taxon>Solanaceae</taxon>
        <taxon>Solanoideae</taxon>
        <taxon>Solaneae</taxon>
        <taxon>Solanum</taxon>
    </lineage>
</organism>
<name>A0A9J6AT35_SOLCO</name>
<evidence type="ECO:0000313" key="2">
    <source>
        <dbReference type="EMBL" id="KAG5627726.1"/>
    </source>
</evidence>